<evidence type="ECO:0000256" key="8">
    <source>
        <dbReference type="SAM" id="MobiDB-lite"/>
    </source>
</evidence>
<evidence type="ECO:0000256" key="4">
    <source>
        <dbReference type="ARBA" id="ARBA00023015"/>
    </source>
</evidence>
<dbReference type="Pfam" id="PF00292">
    <property type="entry name" value="PAX"/>
    <property type="match status" value="1"/>
</dbReference>
<dbReference type="InterPro" id="IPR036388">
    <property type="entry name" value="WH-like_DNA-bd_sf"/>
</dbReference>
<dbReference type="InterPro" id="IPR001523">
    <property type="entry name" value="Paired_dom"/>
</dbReference>
<evidence type="ECO:0000256" key="3">
    <source>
        <dbReference type="ARBA" id="ARBA00022724"/>
    </source>
</evidence>
<keyword evidence="4" id="KW-0805">Transcription regulation</keyword>
<evidence type="ECO:0000256" key="7">
    <source>
        <dbReference type="ARBA" id="ARBA00023242"/>
    </source>
</evidence>
<keyword evidence="5" id="KW-0238">DNA-binding</keyword>
<dbReference type="GO" id="GO:0000981">
    <property type="term" value="F:DNA-binding transcription factor activity, RNA polymerase II-specific"/>
    <property type="evidence" value="ECO:0007669"/>
    <property type="project" value="TreeGrafter"/>
</dbReference>
<dbReference type="InterPro" id="IPR043565">
    <property type="entry name" value="PAX_fam"/>
</dbReference>
<dbReference type="Proteomes" id="UP000218231">
    <property type="component" value="Unassembled WGS sequence"/>
</dbReference>
<gene>
    <name evidence="10" type="ORF">WR25_16740</name>
</gene>
<reference evidence="10 11" key="1">
    <citation type="journal article" date="2017" name="Curr. Biol.">
        <title>Genome architecture and evolution of a unichromosomal asexual nematode.</title>
        <authorList>
            <person name="Fradin H."/>
            <person name="Zegar C."/>
            <person name="Gutwein M."/>
            <person name="Lucas J."/>
            <person name="Kovtun M."/>
            <person name="Corcoran D."/>
            <person name="Baugh L.R."/>
            <person name="Kiontke K."/>
            <person name="Gunsalus K."/>
            <person name="Fitch D.H."/>
            <person name="Piano F."/>
        </authorList>
    </citation>
    <scope>NUCLEOTIDE SEQUENCE [LARGE SCALE GENOMIC DNA]</scope>
    <source>
        <strain evidence="10">PF1309</strain>
    </source>
</reference>
<dbReference type="Gene3D" id="1.10.10.10">
    <property type="entry name" value="Winged helix-like DNA-binding domain superfamily/Winged helix DNA-binding domain"/>
    <property type="match status" value="1"/>
</dbReference>
<dbReference type="AlphaFoldDB" id="A0A2A2JLA7"/>
<dbReference type="OrthoDB" id="3225452at2759"/>
<evidence type="ECO:0000313" key="11">
    <source>
        <dbReference type="Proteomes" id="UP000218231"/>
    </source>
</evidence>
<organism evidence="10 11">
    <name type="scientific">Diploscapter pachys</name>
    <dbReference type="NCBI Taxonomy" id="2018661"/>
    <lineage>
        <taxon>Eukaryota</taxon>
        <taxon>Metazoa</taxon>
        <taxon>Ecdysozoa</taxon>
        <taxon>Nematoda</taxon>
        <taxon>Chromadorea</taxon>
        <taxon>Rhabditida</taxon>
        <taxon>Rhabditina</taxon>
        <taxon>Rhabditomorpha</taxon>
        <taxon>Rhabditoidea</taxon>
        <taxon>Rhabditidae</taxon>
        <taxon>Diploscapter</taxon>
    </lineage>
</organism>
<feature type="region of interest" description="Disordered" evidence="8">
    <location>
        <begin position="235"/>
        <end position="264"/>
    </location>
</feature>
<feature type="domain" description="Paired" evidence="9">
    <location>
        <begin position="173"/>
        <end position="287"/>
    </location>
</feature>
<dbReference type="PANTHER" id="PTHR45636:SF27">
    <property type="entry name" value="PAIRED DOMAIN-CONTAINING PROTEIN"/>
    <property type="match status" value="1"/>
</dbReference>
<proteinExistence type="predicted"/>
<evidence type="ECO:0000256" key="5">
    <source>
        <dbReference type="ARBA" id="ARBA00023125"/>
    </source>
</evidence>
<dbReference type="GO" id="GO:0000978">
    <property type="term" value="F:RNA polymerase II cis-regulatory region sequence-specific DNA binding"/>
    <property type="evidence" value="ECO:0007669"/>
    <property type="project" value="TreeGrafter"/>
</dbReference>
<comment type="caution">
    <text evidence="10">The sequence shown here is derived from an EMBL/GenBank/DDBJ whole genome shotgun (WGS) entry which is preliminary data.</text>
</comment>
<dbReference type="EMBL" id="LIAE01010374">
    <property type="protein sequence ID" value="PAV62352.1"/>
    <property type="molecule type" value="Genomic_DNA"/>
</dbReference>
<feature type="compositionally biased region" description="Low complexity" evidence="8">
    <location>
        <begin position="151"/>
        <end position="164"/>
    </location>
</feature>
<sequence>MDPSSFDDLTMDDKPECSSCSADCSCVIDTSTPATLERDFNNWLHFIYAALRSSSSSPPFSAPSSTVSVFYRSVQQSLTHSLTLAIHSTCQTAYHSRILPASQIIMSYYQDFEYADENRQHFVGYLIPITGINGVCDIYCNENERRESAEAEGSPASTTTSETSMSKEDGRKKRKGTNLYGRPYCPGRPLSMEDRTRIIEHHMNGMKVNAISKLLCISHGCVSKIISRYRTTGILSPASSPEQRRTRRRKSQMQSQGSMDMQCSPQQAGQCEQFPQQSNTVSVVTEQPSYECKIEPMQLSPVQCNNLQQGSPMPIHQRSPMTVNTMHSPIANQPPPQMHSEYVPIRANLASPTQYSYSFPGYPIVSHIVTHSGMPQSTSLPTSYSMVTDCYAQQTPTHVIHNF</sequence>
<dbReference type="SUPFAM" id="SSF46689">
    <property type="entry name" value="Homeodomain-like"/>
    <property type="match status" value="1"/>
</dbReference>
<feature type="region of interest" description="Disordered" evidence="8">
    <location>
        <begin position="147"/>
        <end position="188"/>
    </location>
</feature>
<feature type="compositionally biased region" description="Low complexity" evidence="8">
    <location>
        <begin position="252"/>
        <end position="264"/>
    </location>
</feature>
<dbReference type="SMART" id="SM00351">
    <property type="entry name" value="PAX"/>
    <property type="match status" value="1"/>
</dbReference>
<comment type="subcellular location">
    <subcellularLocation>
        <location evidence="1">Nucleus</location>
    </subcellularLocation>
</comment>
<evidence type="ECO:0000259" key="9">
    <source>
        <dbReference type="PROSITE" id="PS51057"/>
    </source>
</evidence>
<evidence type="ECO:0000256" key="1">
    <source>
        <dbReference type="ARBA" id="ARBA00004123"/>
    </source>
</evidence>
<dbReference type="PROSITE" id="PS51057">
    <property type="entry name" value="PAIRED_2"/>
    <property type="match status" value="1"/>
</dbReference>
<dbReference type="GO" id="GO:0005634">
    <property type="term" value="C:nucleus"/>
    <property type="evidence" value="ECO:0007669"/>
    <property type="project" value="UniProtKB-SubCell"/>
</dbReference>
<dbReference type="PRINTS" id="PR00027">
    <property type="entry name" value="PAIREDBOX"/>
</dbReference>
<name>A0A2A2JLA7_9BILA</name>
<evidence type="ECO:0000256" key="6">
    <source>
        <dbReference type="ARBA" id="ARBA00023163"/>
    </source>
</evidence>
<keyword evidence="3" id="KW-0563">Paired box</keyword>
<dbReference type="STRING" id="2018661.A0A2A2JLA7"/>
<keyword evidence="2" id="KW-0217">Developmental protein</keyword>
<keyword evidence="11" id="KW-1185">Reference proteome</keyword>
<evidence type="ECO:0000256" key="2">
    <source>
        <dbReference type="ARBA" id="ARBA00022473"/>
    </source>
</evidence>
<dbReference type="PANTHER" id="PTHR45636">
    <property type="entry name" value="PAIRED BOX PROTEIN PAX-6-RELATED-RELATED"/>
    <property type="match status" value="1"/>
</dbReference>
<evidence type="ECO:0000313" key="10">
    <source>
        <dbReference type="EMBL" id="PAV62352.1"/>
    </source>
</evidence>
<protein>
    <recommendedName>
        <fullName evidence="9">Paired domain-containing protein</fullName>
    </recommendedName>
</protein>
<dbReference type="InterPro" id="IPR009057">
    <property type="entry name" value="Homeodomain-like_sf"/>
</dbReference>
<accession>A0A2A2JLA7</accession>
<keyword evidence="7" id="KW-0539">Nucleus</keyword>
<keyword evidence="6" id="KW-0804">Transcription</keyword>